<comment type="caution">
    <text evidence="1">The sequence shown here is derived from an EMBL/GenBank/DDBJ whole genome shotgun (WGS) entry which is preliminary data.</text>
</comment>
<accession>A0A840RCI1</accession>
<organism evidence="1 2">
    <name type="scientific">Silvimonas terrae</name>
    <dbReference type="NCBI Taxonomy" id="300266"/>
    <lineage>
        <taxon>Bacteria</taxon>
        <taxon>Pseudomonadati</taxon>
        <taxon>Pseudomonadota</taxon>
        <taxon>Betaproteobacteria</taxon>
        <taxon>Neisseriales</taxon>
        <taxon>Chitinibacteraceae</taxon>
        <taxon>Silvimonas</taxon>
    </lineage>
</organism>
<reference evidence="1 2" key="1">
    <citation type="submission" date="2020-08" db="EMBL/GenBank/DDBJ databases">
        <title>Genomic Encyclopedia of Type Strains, Phase IV (KMG-IV): sequencing the most valuable type-strain genomes for metagenomic binning, comparative biology and taxonomic classification.</title>
        <authorList>
            <person name="Goeker M."/>
        </authorList>
    </citation>
    <scope>NUCLEOTIDE SEQUENCE [LARGE SCALE GENOMIC DNA]</scope>
    <source>
        <strain evidence="1 2">DSM 18233</strain>
    </source>
</reference>
<protein>
    <submittedName>
        <fullName evidence="1">Uncharacterized protein</fullName>
    </submittedName>
</protein>
<dbReference type="AlphaFoldDB" id="A0A840RCI1"/>
<dbReference type="EMBL" id="JACHHN010000001">
    <property type="protein sequence ID" value="MBB5190093.1"/>
    <property type="molecule type" value="Genomic_DNA"/>
</dbReference>
<name>A0A840RCI1_9NEIS</name>
<sequence>MNRPELIKSQSAGQIGNVVPAPAPTIQDALEGLHVEIGGLNGDLEELARALDPLAIGPSATFIENVDGAVPAQSSYSSMFLSIQGADQRVAHVRVVVRDLINSLQLRK</sequence>
<proteinExistence type="predicted"/>
<dbReference type="Proteomes" id="UP000543030">
    <property type="component" value="Unassembled WGS sequence"/>
</dbReference>
<evidence type="ECO:0000313" key="1">
    <source>
        <dbReference type="EMBL" id="MBB5190093.1"/>
    </source>
</evidence>
<dbReference type="RefSeq" id="WP_184097756.1">
    <property type="nucleotide sequence ID" value="NZ_JACHHN010000001.1"/>
</dbReference>
<keyword evidence="2" id="KW-1185">Reference proteome</keyword>
<gene>
    <name evidence="1" type="ORF">HNQ50_000803</name>
</gene>
<evidence type="ECO:0000313" key="2">
    <source>
        <dbReference type="Proteomes" id="UP000543030"/>
    </source>
</evidence>